<comment type="caution">
    <text evidence="2">The sequence shown here is derived from an EMBL/GenBank/DDBJ whole genome shotgun (WGS) entry which is preliminary data.</text>
</comment>
<reference evidence="2 3" key="1">
    <citation type="submission" date="2015-08" db="EMBL/GenBank/DDBJ databases">
        <title>Genome sequencing and assembly of the deep-sea bacterium Idiomarina zobellii.</title>
        <authorList>
            <person name="Mithoefer S.D."/>
            <person name="Rheaume B.A."/>
            <person name="MacLea K.S."/>
        </authorList>
    </citation>
    <scope>NUCLEOTIDE SEQUENCE [LARGE SCALE GENOMIC DNA]</scope>
    <source>
        <strain evidence="2 3">KMM 231</strain>
    </source>
</reference>
<organism evidence="2 3">
    <name type="scientific">Idiomarina zobellii</name>
    <dbReference type="NCBI Taxonomy" id="86103"/>
    <lineage>
        <taxon>Bacteria</taxon>
        <taxon>Pseudomonadati</taxon>
        <taxon>Pseudomonadota</taxon>
        <taxon>Gammaproteobacteria</taxon>
        <taxon>Alteromonadales</taxon>
        <taxon>Idiomarinaceae</taxon>
        <taxon>Idiomarina</taxon>
    </lineage>
</organism>
<proteinExistence type="predicted"/>
<sequence>RIARVVAKTEEDSERQADQRERYEGQMNDADDDGVAKDRHDGRKTDRQYELREDVENHGAAHDEHHAQPIRVRANDHCERIDGQGHRRAQTRFAGLVACDCPSFVDAPTEAVYAVTLREC</sequence>
<keyword evidence="3" id="KW-1185">Reference proteome</keyword>
<evidence type="ECO:0000313" key="2">
    <source>
        <dbReference type="EMBL" id="KPD20249.1"/>
    </source>
</evidence>
<evidence type="ECO:0000313" key="3">
    <source>
        <dbReference type="Proteomes" id="UP000053030"/>
    </source>
</evidence>
<dbReference type="Proteomes" id="UP000053030">
    <property type="component" value="Unassembled WGS sequence"/>
</dbReference>
<feature type="compositionally biased region" description="Basic and acidic residues" evidence="1">
    <location>
        <begin position="34"/>
        <end position="49"/>
    </location>
</feature>
<evidence type="ECO:0000256" key="1">
    <source>
        <dbReference type="SAM" id="MobiDB-lite"/>
    </source>
</evidence>
<name>A0A837NF69_9GAMM</name>
<feature type="non-terminal residue" evidence="2">
    <location>
        <position position="1"/>
    </location>
</feature>
<gene>
    <name evidence="2" type="ORF">AFK76_12785</name>
</gene>
<accession>A0A837NF69</accession>
<feature type="compositionally biased region" description="Basic and acidic residues" evidence="1">
    <location>
        <begin position="7"/>
        <end position="24"/>
    </location>
</feature>
<dbReference type="EMBL" id="LHSG01000070">
    <property type="protein sequence ID" value="KPD20249.1"/>
    <property type="molecule type" value="Genomic_DNA"/>
</dbReference>
<feature type="region of interest" description="Disordered" evidence="1">
    <location>
        <begin position="1"/>
        <end position="49"/>
    </location>
</feature>
<dbReference type="AlphaFoldDB" id="A0A837NF69"/>
<protein>
    <submittedName>
        <fullName evidence="2">Uncharacterized protein</fullName>
    </submittedName>
</protein>